<feature type="transmembrane region" description="Helical" evidence="6">
    <location>
        <begin position="180"/>
        <end position="200"/>
    </location>
</feature>
<feature type="transmembrane region" description="Helical" evidence="6">
    <location>
        <begin position="44"/>
        <end position="66"/>
    </location>
</feature>
<dbReference type="GeneID" id="41969451"/>
<dbReference type="Proteomes" id="UP000319257">
    <property type="component" value="Unassembled WGS sequence"/>
</dbReference>
<protein>
    <recommendedName>
        <fullName evidence="10">Major facilitator superfamily (MFS) profile domain-containing protein</fullName>
    </recommendedName>
</protein>
<evidence type="ECO:0000256" key="5">
    <source>
        <dbReference type="ARBA" id="ARBA00023136"/>
    </source>
</evidence>
<evidence type="ECO:0000256" key="3">
    <source>
        <dbReference type="ARBA" id="ARBA00022692"/>
    </source>
</evidence>
<dbReference type="EMBL" id="SKBQ01000008">
    <property type="protein sequence ID" value="TPX07401.1"/>
    <property type="molecule type" value="Genomic_DNA"/>
</dbReference>
<proteinExistence type="inferred from homology"/>
<keyword evidence="4 6" id="KW-1133">Transmembrane helix</keyword>
<accession>A0A507ALY4</accession>
<dbReference type="OrthoDB" id="5296287at2759"/>
<feature type="transmembrane region" description="Helical" evidence="6">
    <location>
        <begin position="146"/>
        <end position="168"/>
    </location>
</feature>
<dbReference type="GO" id="GO:0016020">
    <property type="term" value="C:membrane"/>
    <property type="evidence" value="ECO:0007669"/>
    <property type="project" value="UniProtKB-SubCell"/>
</dbReference>
<dbReference type="STRING" id="1093900.A0A507ALY4"/>
<comment type="subcellular location">
    <subcellularLocation>
        <location evidence="1">Membrane</location>
        <topology evidence="1">Multi-pass membrane protein</topology>
    </subcellularLocation>
</comment>
<dbReference type="SUPFAM" id="SSF103473">
    <property type="entry name" value="MFS general substrate transporter"/>
    <property type="match status" value="1"/>
</dbReference>
<name>A0A507ALY4_9PEZI</name>
<dbReference type="GO" id="GO:0022857">
    <property type="term" value="F:transmembrane transporter activity"/>
    <property type="evidence" value="ECO:0007669"/>
    <property type="project" value="InterPro"/>
</dbReference>
<dbReference type="RefSeq" id="XP_030989112.1">
    <property type="nucleotide sequence ID" value="XM_031136147.1"/>
</dbReference>
<dbReference type="Gene3D" id="1.20.1250.20">
    <property type="entry name" value="MFS general substrate transporter like domains"/>
    <property type="match status" value="1"/>
</dbReference>
<evidence type="ECO:0000313" key="7">
    <source>
        <dbReference type="EMBL" id="TPX07401.1"/>
    </source>
</evidence>
<evidence type="ECO:0000313" key="9">
    <source>
        <dbReference type="Proteomes" id="UP000319257"/>
    </source>
</evidence>
<sequence>MLVLLPIVLFLSLYMATLYGYQYLMFTTFPRVFTGQYGFSNSDVGLVYLGIGVGFLIALGFTGILSDRLVVRLTKRNGDVAKPEYRLPIMFVGAVLAPIGLFLYGWSAQQRLHWIVPIIGSAFLGAASFTVIMPSLAYIIDAYTPYAASATAAAIISRSLLGAILPLAGNSMYNALGIGWGTSLLGFISIAFLPVPLMFWKFGERTRRSRASQVRL</sequence>
<evidence type="ECO:0000256" key="1">
    <source>
        <dbReference type="ARBA" id="ARBA00004141"/>
    </source>
</evidence>
<dbReference type="Pfam" id="PF07690">
    <property type="entry name" value="MFS_1"/>
    <property type="match status" value="1"/>
</dbReference>
<dbReference type="AlphaFoldDB" id="A0A507ALY4"/>
<dbReference type="InParanoid" id="A0A507ALY4"/>
<comment type="similarity">
    <text evidence="2">Belongs to the major facilitator superfamily.</text>
</comment>
<evidence type="ECO:0008006" key="10">
    <source>
        <dbReference type="Google" id="ProtNLM"/>
    </source>
</evidence>
<gene>
    <name evidence="7" type="ORF">E0L32_002004</name>
    <name evidence="8" type="ORF">E0L32_002129</name>
</gene>
<evidence type="ECO:0000256" key="2">
    <source>
        <dbReference type="ARBA" id="ARBA00008335"/>
    </source>
</evidence>
<comment type="caution">
    <text evidence="8">The sequence shown here is derived from an EMBL/GenBank/DDBJ whole genome shotgun (WGS) entry which is preliminary data.</text>
</comment>
<evidence type="ECO:0000256" key="6">
    <source>
        <dbReference type="SAM" id="Phobius"/>
    </source>
</evidence>
<evidence type="ECO:0000313" key="8">
    <source>
        <dbReference type="EMBL" id="TPX07526.1"/>
    </source>
</evidence>
<dbReference type="PANTHER" id="PTHR23502:SF68">
    <property type="entry name" value="MULTIDRUG TRANSPORTER, PUTATIVE (AFU_ORTHOLOGUE AFUA_3G01120)-RELATED"/>
    <property type="match status" value="1"/>
</dbReference>
<keyword evidence="9" id="KW-1185">Reference proteome</keyword>
<feature type="transmembrane region" description="Helical" evidence="6">
    <location>
        <begin position="112"/>
        <end position="139"/>
    </location>
</feature>
<keyword evidence="5 6" id="KW-0472">Membrane</keyword>
<feature type="transmembrane region" description="Helical" evidence="6">
    <location>
        <begin position="87"/>
        <end position="106"/>
    </location>
</feature>
<dbReference type="InterPro" id="IPR036259">
    <property type="entry name" value="MFS_trans_sf"/>
</dbReference>
<organism evidence="8 9">
    <name type="scientific">Thyridium curvatum</name>
    <dbReference type="NCBI Taxonomy" id="1093900"/>
    <lineage>
        <taxon>Eukaryota</taxon>
        <taxon>Fungi</taxon>
        <taxon>Dikarya</taxon>
        <taxon>Ascomycota</taxon>
        <taxon>Pezizomycotina</taxon>
        <taxon>Sordariomycetes</taxon>
        <taxon>Sordariomycetidae</taxon>
        <taxon>Thyridiales</taxon>
        <taxon>Thyridiaceae</taxon>
        <taxon>Thyridium</taxon>
    </lineage>
</organism>
<dbReference type="PANTHER" id="PTHR23502">
    <property type="entry name" value="MAJOR FACILITATOR SUPERFAMILY"/>
    <property type="match status" value="1"/>
</dbReference>
<keyword evidence="3 6" id="KW-0812">Transmembrane</keyword>
<dbReference type="EMBL" id="SKBQ01000008">
    <property type="protein sequence ID" value="TPX07526.1"/>
    <property type="molecule type" value="Genomic_DNA"/>
</dbReference>
<evidence type="ECO:0000256" key="4">
    <source>
        <dbReference type="ARBA" id="ARBA00022989"/>
    </source>
</evidence>
<dbReference type="InterPro" id="IPR011701">
    <property type="entry name" value="MFS"/>
</dbReference>
<reference evidence="8 9" key="1">
    <citation type="submission" date="2019-06" db="EMBL/GenBank/DDBJ databases">
        <title>Draft genome sequence of the filamentous fungus Phialemoniopsis curvata isolated from diesel fuel.</title>
        <authorList>
            <person name="Varaljay V.A."/>
            <person name="Lyon W.J."/>
            <person name="Crouch A.L."/>
            <person name="Drake C.E."/>
            <person name="Hollomon J.M."/>
            <person name="Nadeau L.J."/>
            <person name="Nunn H.S."/>
            <person name="Stevenson B.S."/>
            <person name="Bojanowski C.L."/>
            <person name="Crookes-Goodson W.J."/>
        </authorList>
    </citation>
    <scope>NUCLEOTIDE SEQUENCE [LARGE SCALE GENOMIC DNA]</scope>
    <source>
        <strain evidence="8 9">D216</strain>
    </source>
</reference>